<organism evidence="2">
    <name type="scientific">Rhodotorula toruloides</name>
    <name type="common">Yeast</name>
    <name type="synonym">Rhodosporidium toruloides</name>
    <dbReference type="NCBI Taxonomy" id="5286"/>
    <lineage>
        <taxon>Eukaryota</taxon>
        <taxon>Fungi</taxon>
        <taxon>Dikarya</taxon>
        <taxon>Basidiomycota</taxon>
        <taxon>Pucciniomycotina</taxon>
        <taxon>Microbotryomycetes</taxon>
        <taxon>Sporidiobolales</taxon>
        <taxon>Sporidiobolaceae</taxon>
        <taxon>Rhodotorula</taxon>
    </lineage>
</organism>
<dbReference type="AlphaFoldDB" id="A0A061AKL2"/>
<proteinExistence type="predicted"/>
<evidence type="ECO:0000313" key="2">
    <source>
        <dbReference type="EMBL" id="CDR38077.1"/>
    </source>
</evidence>
<feature type="region of interest" description="Disordered" evidence="1">
    <location>
        <begin position="323"/>
        <end position="348"/>
    </location>
</feature>
<protein>
    <submittedName>
        <fullName evidence="2">RHTO0S03e03048g1_1</fullName>
    </submittedName>
</protein>
<sequence>MSPTPLWGDSVRADTLRDKVGRVVRFDVPPNQDRLSPIRRALKQKPPQSVTGVLASFWLDGPARPIVTIYPLHRLQPFPSEDSVIEDWSGPFAPGTRLSTVLLPLARDDDLIPGTGRERACDWYYGGQPCFDLVGLLDASGRKARLRERTYVALMAESYALRSESMVVCLNSAITFHDLGFLSSAAYLVRQGQWLNQQGHAAAVRKAGYVVGSLKASRQTQAVQRQPTATSTISHQNPTAFSSVSRRGTKQQGSRTASGTLRKSPVFMPPLAKSTLAKKLDCSATHTQSTAPATSAKVAPAKTCPPDCQGHWFEVSGCLVTNGDDPAAPHEPANEPASSPAAGATDPSHSFAQQEACLCALAGDRRLATRLGDLDKSIHLADVLFANGMSFDSLKTLLASIPLSPPGSPPLPPLPPIVYMSMYPATEVPLQDVAGVFGSLACKDRQRTAKIQRWRQEVVHSDGTTQK</sequence>
<dbReference type="EMBL" id="LK052938">
    <property type="protein sequence ID" value="CDR38077.1"/>
    <property type="molecule type" value="Genomic_DNA"/>
</dbReference>
<feature type="compositionally biased region" description="Polar residues" evidence="1">
    <location>
        <begin position="220"/>
        <end position="261"/>
    </location>
</feature>
<feature type="region of interest" description="Disordered" evidence="1">
    <location>
        <begin position="220"/>
        <end position="268"/>
    </location>
</feature>
<accession>A0A061AKL2</accession>
<name>A0A061AKL2_RHOTO</name>
<dbReference type="OrthoDB" id="2520743at2759"/>
<evidence type="ECO:0000256" key="1">
    <source>
        <dbReference type="SAM" id="MobiDB-lite"/>
    </source>
</evidence>
<gene>
    <name evidence="2" type="ORF">RHTO0S_03e03048g</name>
</gene>
<reference evidence="2" key="1">
    <citation type="journal article" date="2014" name="Genome Announc.">
        <title>Draft genome sequence of Rhodosporidium toruloides CECT1137, an oleaginous yeast of biotechnological interest.</title>
        <authorList>
            <person name="Morin N."/>
            <person name="Calcas X."/>
            <person name="Devillers H."/>
            <person name="Durrens P."/>
            <person name="Sherman D.J."/>
            <person name="Nicaud J.-M."/>
            <person name="Neuveglise C."/>
        </authorList>
    </citation>
    <scope>NUCLEOTIDE SEQUENCE</scope>
    <source>
        <strain evidence="2">CECT1137</strain>
    </source>
</reference>
<feature type="compositionally biased region" description="Low complexity" evidence="1">
    <location>
        <begin position="330"/>
        <end position="344"/>
    </location>
</feature>